<dbReference type="EMBL" id="BMAU01021375">
    <property type="protein sequence ID" value="GFY26385.1"/>
    <property type="molecule type" value="Genomic_DNA"/>
</dbReference>
<feature type="region of interest" description="Disordered" evidence="1">
    <location>
        <begin position="1"/>
        <end position="22"/>
    </location>
</feature>
<dbReference type="Proteomes" id="UP000887159">
    <property type="component" value="Unassembled WGS sequence"/>
</dbReference>
<protein>
    <submittedName>
        <fullName evidence="2">Uncharacterized protein</fullName>
    </submittedName>
</protein>
<evidence type="ECO:0000313" key="3">
    <source>
        <dbReference type="Proteomes" id="UP000887159"/>
    </source>
</evidence>
<comment type="caution">
    <text evidence="2">The sequence shown here is derived from an EMBL/GenBank/DDBJ whole genome shotgun (WGS) entry which is preliminary data.</text>
</comment>
<sequence length="157" mass="17087">MWTTPELAPPSPNYHTTPTGGRFSSRQWLGTLTAVPLGLDSNPGEDMDVCKCLVPSRHEGTSNSRRAASPLVRLVEEEERYGQPCDVDHGQLLSRRGYGQELGAGVSRFRVLKSLKTRCVEETDAVKSVEAQCPPVNGVLELREGGARRDVLLGGSK</sequence>
<evidence type="ECO:0000313" key="2">
    <source>
        <dbReference type="EMBL" id="GFY26385.1"/>
    </source>
</evidence>
<keyword evidence="3" id="KW-1185">Reference proteome</keyword>
<evidence type="ECO:0000256" key="1">
    <source>
        <dbReference type="SAM" id="MobiDB-lite"/>
    </source>
</evidence>
<gene>
    <name evidence="2" type="ORF">TNCV_25821</name>
</gene>
<organism evidence="2 3">
    <name type="scientific">Trichonephila clavipes</name>
    <name type="common">Golden silk orbweaver</name>
    <name type="synonym">Nephila clavipes</name>
    <dbReference type="NCBI Taxonomy" id="2585209"/>
    <lineage>
        <taxon>Eukaryota</taxon>
        <taxon>Metazoa</taxon>
        <taxon>Ecdysozoa</taxon>
        <taxon>Arthropoda</taxon>
        <taxon>Chelicerata</taxon>
        <taxon>Arachnida</taxon>
        <taxon>Araneae</taxon>
        <taxon>Araneomorphae</taxon>
        <taxon>Entelegynae</taxon>
        <taxon>Araneoidea</taxon>
        <taxon>Nephilidae</taxon>
        <taxon>Trichonephila</taxon>
    </lineage>
</organism>
<accession>A0A8X7BC08</accession>
<feature type="compositionally biased region" description="Polar residues" evidence="1">
    <location>
        <begin position="13"/>
        <end position="22"/>
    </location>
</feature>
<name>A0A8X7BC08_TRICX</name>
<reference evidence="2" key="1">
    <citation type="submission" date="2020-08" db="EMBL/GenBank/DDBJ databases">
        <title>Multicomponent nature underlies the extraordinary mechanical properties of spider dragline silk.</title>
        <authorList>
            <person name="Kono N."/>
            <person name="Nakamura H."/>
            <person name="Mori M."/>
            <person name="Yoshida Y."/>
            <person name="Ohtoshi R."/>
            <person name="Malay A.D."/>
            <person name="Moran D.A.P."/>
            <person name="Tomita M."/>
            <person name="Numata K."/>
            <person name="Arakawa K."/>
        </authorList>
    </citation>
    <scope>NUCLEOTIDE SEQUENCE</scope>
</reference>
<proteinExistence type="predicted"/>
<dbReference type="AlphaFoldDB" id="A0A8X7BC08"/>